<organism evidence="1 2">
    <name type="scientific">Iphiclides podalirius</name>
    <name type="common">scarce swallowtail</name>
    <dbReference type="NCBI Taxonomy" id="110791"/>
    <lineage>
        <taxon>Eukaryota</taxon>
        <taxon>Metazoa</taxon>
        <taxon>Ecdysozoa</taxon>
        <taxon>Arthropoda</taxon>
        <taxon>Hexapoda</taxon>
        <taxon>Insecta</taxon>
        <taxon>Pterygota</taxon>
        <taxon>Neoptera</taxon>
        <taxon>Endopterygota</taxon>
        <taxon>Lepidoptera</taxon>
        <taxon>Glossata</taxon>
        <taxon>Ditrysia</taxon>
        <taxon>Papilionoidea</taxon>
        <taxon>Papilionidae</taxon>
        <taxon>Papilioninae</taxon>
        <taxon>Iphiclides</taxon>
    </lineage>
</organism>
<dbReference type="EMBL" id="OW152842">
    <property type="protein sequence ID" value="CAH2065010.1"/>
    <property type="molecule type" value="Genomic_DNA"/>
</dbReference>
<keyword evidence="2" id="KW-1185">Reference proteome</keyword>
<evidence type="ECO:0000313" key="2">
    <source>
        <dbReference type="Proteomes" id="UP000837857"/>
    </source>
</evidence>
<dbReference type="Proteomes" id="UP000837857">
    <property type="component" value="Chromosome 30"/>
</dbReference>
<feature type="non-terminal residue" evidence="1">
    <location>
        <position position="1"/>
    </location>
</feature>
<evidence type="ECO:0000313" key="1">
    <source>
        <dbReference type="EMBL" id="CAH2065010.1"/>
    </source>
</evidence>
<accession>A0ABN8IRQ7</accession>
<sequence length="119" mass="13737">MRAERNGIFHLKPSALLRKQVRGPVTHFRATQCDVITALRYPTDRKGTSTVYRWNTIEILLHRPAPGVDNEKWSVTLKATVAFRVRYERGGLDNMKSLEHYLTDIMRADTSEHMKGEVL</sequence>
<gene>
    <name evidence="1" type="ORF">IPOD504_LOCUS12999</name>
</gene>
<reference evidence="1" key="1">
    <citation type="submission" date="2022-03" db="EMBL/GenBank/DDBJ databases">
        <authorList>
            <person name="Martin H S."/>
        </authorList>
    </citation>
    <scope>NUCLEOTIDE SEQUENCE</scope>
</reference>
<name>A0ABN8IRQ7_9NEOP</name>
<protein>
    <submittedName>
        <fullName evidence="1">Uncharacterized protein</fullName>
    </submittedName>
</protein>
<proteinExistence type="predicted"/>